<name>A0ABV0WFJ5_9TELE</name>
<evidence type="ECO:0000256" key="1">
    <source>
        <dbReference type="SAM" id="MobiDB-lite"/>
    </source>
</evidence>
<comment type="caution">
    <text evidence="2">The sequence shown here is derived from an EMBL/GenBank/DDBJ whole genome shotgun (WGS) entry which is preliminary data.</text>
</comment>
<reference evidence="2 3" key="1">
    <citation type="submission" date="2021-06" db="EMBL/GenBank/DDBJ databases">
        <authorList>
            <person name="Palmer J.M."/>
        </authorList>
    </citation>
    <scope>NUCLEOTIDE SEQUENCE [LARGE SCALE GENOMIC DNA]</scope>
    <source>
        <strain evidence="2 3">XR_2019</strain>
        <tissue evidence="2">Muscle</tissue>
    </source>
</reference>
<accession>A0ABV0WFJ5</accession>
<gene>
    <name evidence="2" type="ORF">XENORESO_021179</name>
</gene>
<organism evidence="2 3">
    <name type="scientific">Xenotaenia resolanae</name>
    <dbReference type="NCBI Taxonomy" id="208358"/>
    <lineage>
        <taxon>Eukaryota</taxon>
        <taxon>Metazoa</taxon>
        <taxon>Chordata</taxon>
        <taxon>Craniata</taxon>
        <taxon>Vertebrata</taxon>
        <taxon>Euteleostomi</taxon>
        <taxon>Actinopterygii</taxon>
        <taxon>Neopterygii</taxon>
        <taxon>Teleostei</taxon>
        <taxon>Neoteleostei</taxon>
        <taxon>Acanthomorphata</taxon>
        <taxon>Ovalentaria</taxon>
        <taxon>Atherinomorphae</taxon>
        <taxon>Cyprinodontiformes</taxon>
        <taxon>Goodeidae</taxon>
        <taxon>Xenotaenia</taxon>
    </lineage>
</organism>
<dbReference type="EMBL" id="JAHRIM010048847">
    <property type="protein sequence ID" value="MEQ2268352.1"/>
    <property type="molecule type" value="Genomic_DNA"/>
</dbReference>
<evidence type="ECO:0000313" key="2">
    <source>
        <dbReference type="EMBL" id="MEQ2268352.1"/>
    </source>
</evidence>
<protein>
    <submittedName>
        <fullName evidence="2">Uncharacterized protein</fullName>
    </submittedName>
</protein>
<feature type="non-terminal residue" evidence="2">
    <location>
        <position position="1"/>
    </location>
</feature>
<feature type="compositionally biased region" description="Low complexity" evidence="1">
    <location>
        <begin position="28"/>
        <end position="64"/>
    </location>
</feature>
<sequence>FIKSRFGGSHTNSLKPNLVARKPPGPSLPSLRTPSLTPSSVRTSGPSPSSVRTPSLASSSTTPTHICQTVSPEEPAACVLQSVAAGDAGPGWLPSEMRKTIPVQDQRWMGNTLFHAGKVRPDLKI</sequence>
<proteinExistence type="predicted"/>
<dbReference type="Proteomes" id="UP001444071">
    <property type="component" value="Unassembled WGS sequence"/>
</dbReference>
<keyword evidence="3" id="KW-1185">Reference proteome</keyword>
<evidence type="ECO:0000313" key="3">
    <source>
        <dbReference type="Proteomes" id="UP001444071"/>
    </source>
</evidence>
<feature type="region of interest" description="Disordered" evidence="1">
    <location>
        <begin position="1"/>
        <end position="67"/>
    </location>
</feature>